<feature type="region of interest" description="Disordered" evidence="1">
    <location>
        <begin position="160"/>
        <end position="199"/>
    </location>
</feature>
<reference evidence="2 3" key="1">
    <citation type="journal article" date="2011" name="PLoS Genet.">
        <title>Azospirillum genomes reveal transition of bacteria from aquatic to terrestrial environments.</title>
        <authorList>
            <person name="Wisniewski-Dye F."/>
            <person name="Borziak K."/>
            <person name="Khalsa-Moyers G."/>
            <person name="Alexandre G."/>
            <person name="Sukharnikov L.O."/>
            <person name="Wuichet K."/>
            <person name="Hurst G.B."/>
            <person name="McDonald W.H."/>
            <person name="Robertson J.S."/>
            <person name="Barbe V."/>
            <person name="Calteau A."/>
            <person name="Rouy Z."/>
            <person name="Mangenot S."/>
            <person name="Prigent-Combaret C."/>
            <person name="Normand P."/>
            <person name="Boyer M."/>
            <person name="Siguier P."/>
            <person name="Dessaux Y."/>
            <person name="Elmerich C."/>
            <person name="Condemine G."/>
            <person name="Krishnen G."/>
            <person name="Kennedy I."/>
            <person name="Paterson A.H."/>
            <person name="Gonzalez V."/>
            <person name="Mavingui P."/>
            <person name="Zhulin I.B."/>
        </authorList>
    </citation>
    <scope>NUCLEOTIDE SEQUENCE [LARGE SCALE GENOMIC DNA]</scope>
    <source>
        <strain evidence="2 3">Sp245</strain>
    </source>
</reference>
<gene>
    <name evidence="2" type="ORF">AZOBR_90013</name>
</gene>
<protein>
    <submittedName>
        <fullName evidence="2">Uncharacterized protein</fullName>
    </submittedName>
</protein>
<keyword evidence="3" id="KW-1185">Reference proteome</keyword>
<evidence type="ECO:0000313" key="2">
    <source>
        <dbReference type="EMBL" id="CCC97606.1"/>
    </source>
</evidence>
<organism evidence="2 3">
    <name type="scientific">Azospirillum baldaniorum</name>
    <dbReference type="NCBI Taxonomy" id="1064539"/>
    <lineage>
        <taxon>Bacteria</taxon>
        <taxon>Pseudomonadati</taxon>
        <taxon>Pseudomonadota</taxon>
        <taxon>Alphaproteobacteria</taxon>
        <taxon>Rhodospirillales</taxon>
        <taxon>Azospirillaceae</taxon>
        <taxon>Azospirillum</taxon>
    </lineage>
</organism>
<feature type="compositionally biased region" description="Basic and acidic residues" evidence="1">
    <location>
        <begin position="164"/>
        <end position="186"/>
    </location>
</feature>
<evidence type="ECO:0000256" key="1">
    <source>
        <dbReference type="SAM" id="MobiDB-lite"/>
    </source>
</evidence>
<evidence type="ECO:0000313" key="3">
    <source>
        <dbReference type="Proteomes" id="UP000007319"/>
    </source>
</evidence>
<name>A0A9P1JQ73_9PROT</name>
<dbReference type="Proteomes" id="UP000007319">
    <property type="component" value="Chromosome"/>
</dbReference>
<proteinExistence type="predicted"/>
<dbReference type="AlphaFoldDB" id="A0A9P1JQ73"/>
<dbReference type="KEGG" id="abs:AZOBR_90013"/>
<feature type="compositionally biased region" description="Polar residues" evidence="1">
    <location>
        <begin position="189"/>
        <end position="198"/>
    </location>
</feature>
<sequence length="211" mass="23141">MVSASTTEKPPVKLPKSVSTPQKATRISAGTPERWLMRRSSAPLSWMRWRPAWTRRSLTALSRYCQGWRLNSGWEESSSTTRSDSFTLAKARSKVWARMPWPSASARRAFSQSAKLTAGWAGATLAGAAADAFAVPDVVVADTGGAPVVWQPARIVVASRRRTGRDSRGRMRSRDQQGKAVPEPRTDGPFTQRTSSGDTARITVQAAWAWP</sequence>
<accession>A0A9P1JQ73</accession>
<dbReference type="EMBL" id="HE577327">
    <property type="protein sequence ID" value="CCC97606.1"/>
    <property type="molecule type" value="Genomic_DNA"/>
</dbReference>
<feature type="region of interest" description="Disordered" evidence="1">
    <location>
        <begin position="1"/>
        <end position="27"/>
    </location>
</feature>